<dbReference type="Pfam" id="PF23843">
    <property type="entry name" value="DUF7210"/>
    <property type="match status" value="1"/>
</dbReference>
<evidence type="ECO:0000313" key="4">
    <source>
        <dbReference type="Proteomes" id="UP000549250"/>
    </source>
</evidence>
<evidence type="ECO:0000313" key="3">
    <source>
        <dbReference type="EMBL" id="MBB3103797.1"/>
    </source>
</evidence>
<feature type="domain" description="DUF7210" evidence="2">
    <location>
        <begin position="4"/>
        <end position="41"/>
    </location>
</feature>
<dbReference type="EMBL" id="JACHXI010000009">
    <property type="protein sequence ID" value="MBB3103797.1"/>
    <property type="molecule type" value="Genomic_DNA"/>
</dbReference>
<accession>A0A839T2L9</accession>
<comment type="caution">
    <text evidence="3">The sequence shown here is derived from an EMBL/GenBank/DDBJ whole genome shotgun (WGS) entry which is preliminary data.</text>
</comment>
<feature type="region of interest" description="Disordered" evidence="1">
    <location>
        <begin position="46"/>
        <end position="67"/>
    </location>
</feature>
<reference evidence="3 4" key="1">
    <citation type="submission" date="2020-08" db="EMBL/GenBank/DDBJ databases">
        <title>Genomic Encyclopedia of Type Strains, Phase III (KMG-III): the genomes of soil and plant-associated and newly described type strains.</title>
        <authorList>
            <person name="Whitman W."/>
        </authorList>
    </citation>
    <scope>NUCLEOTIDE SEQUENCE [LARGE SCALE GENOMIC DNA]</scope>
    <source>
        <strain evidence="3 4">CECT 4462</strain>
    </source>
</reference>
<dbReference type="RefSeq" id="WP_183166701.1">
    <property type="nucleotide sequence ID" value="NZ_JACHXI010000009.1"/>
</dbReference>
<dbReference type="Proteomes" id="UP000549250">
    <property type="component" value="Unassembled WGS sequence"/>
</dbReference>
<proteinExistence type="predicted"/>
<sequence>MPEVTVTLAKSHTHAGRAYKPGDDLTLPLHDAQFLLANKVIKKLPTADGLGEADTPEEFTTPEQEIQ</sequence>
<organism evidence="3 4">
    <name type="scientific">Azomonas macrocytogenes</name>
    <name type="common">Azotobacter macrocytogenes</name>
    <dbReference type="NCBI Taxonomy" id="69962"/>
    <lineage>
        <taxon>Bacteria</taxon>
        <taxon>Pseudomonadati</taxon>
        <taxon>Pseudomonadota</taxon>
        <taxon>Gammaproteobacteria</taxon>
        <taxon>Pseudomonadales</taxon>
        <taxon>Pseudomonadaceae</taxon>
        <taxon>Azomonas</taxon>
    </lineage>
</organism>
<keyword evidence="4" id="KW-1185">Reference proteome</keyword>
<gene>
    <name evidence="3" type="ORF">FHR87_002194</name>
</gene>
<protein>
    <recommendedName>
        <fullName evidence="2">DUF7210 domain-containing protein</fullName>
    </recommendedName>
</protein>
<evidence type="ECO:0000259" key="2">
    <source>
        <dbReference type="Pfam" id="PF23843"/>
    </source>
</evidence>
<dbReference type="AlphaFoldDB" id="A0A839T2L9"/>
<evidence type="ECO:0000256" key="1">
    <source>
        <dbReference type="SAM" id="MobiDB-lite"/>
    </source>
</evidence>
<dbReference type="InterPro" id="IPR055634">
    <property type="entry name" value="DUF7210"/>
</dbReference>
<name>A0A839T2L9_AZOMA</name>